<accession>A0A8H3TZ53</accession>
<dbReference type="InterPro" id="IPR005066">
    <property type="entry name" value="MoCF_OxRdtse_dimer"/>
</dbReference>
<dbReference type="InterPro" id="IPR014756">
    <property type="entry name" value="Ig_E-set"/>
</dbReference>
<dbReference type="PANTHER" id="PTHR19372:SF7">
    <property type="entry name" value="SULFITE OXIDASE, MITOCHONDRIAL"/>
    <property type="match status" value="1"/>
</dbReference>
<dbReference type="CDD" id="cd06183">
    <property type="entry name" value="cyt_b5_reduct_like"/>
    <property type="match status" value="1"/>
</dbReference>
<dbReference type="GO" id="GO:0050464">
    <property type="term" value="F:nitrate reductase (NADPH) activity"/>
    <property type="evidence" value="ECO:0007669"/>
    <property type="project" value="UniProtKB-EC"/>
</dbReference>
<evidence type="ECO:0000256" key="7">
    <source>
        <dbReference type="ARBA" id="ARBA00012673"/>
    </source>
</evidence>
<dbReference type="InterPro" id="IPR039261">
    <property type="entry name" value="FNR_nucleotide-bd"/>
</dbReference>
<gene>
    <name evidence="19" type="ORF">NliqN6_6287</name>
</gene>
<dbReference type="SUPFAM" id="SSF52343">
    <property type="entry name" value="Ferredoxin reductase-like, C-terminal NADP-linked domain"/>
    <property type="match status" value="1"/>
</dbReference>
<dbReference type="Gene3D" id="2.40.30.10">
    <property type="entry name" value="Translation factors"/>
    <property type="match status" value="1"/>
</dbReference>
<dbReference type="PROSITE" id="PS51384">
    <property type="entry name" value="FAD_FR"/>
    <property type="match status" value="1"/>
</dbReference>
<dbReference type="PRINTS" id="PR00406">
    <property type="entry name" value="CYTB5RDTASE"/>
</dbReference>
<evidence type="ECO:0000256" key="10">
    <source>
        <dbReference type="ARBA" id="ARBA00022630"/>
    </source>
</evidence>
<feature type="domain" description="FAD-binding FR-type" evidence="18">
    <location>
        <begin position="883"/>
        <end position="1001"/>
    </location>
</feature>
<keyword evidence="20" id="KW-1185">Reference proteome</keyword>
<dbReference type="Pfam" id="PF00173">
    <property type="entry name" value="Cyt-b5"/>
    <property type="match status" value="1"/>
</dbReference>
<evidence type="ECO:0000256" key="5">
    <source>
        <dbReference type="ARBA" id="ARBA00006253"/>
    </source>
</evidence>
<dbReference type="GO" id="GO:0008482">
    <property type="term" value="F:sulfite oxidase activity"/>
    <property type="evidence" value="ECO:0007669"/>
    <property type="project" value="TreeGrafter"/>
</dbReference>
<dbReference type="EC" id="1.7.1.3" evidence="7"/>
<keyword evidence="12" id="KW-0274">FAD</keyword>
<comment type="cofactor">
    <cofactor evidence="2">
        <name>heme</name>
        <dbReference type="ChEBI" id="CHEBI:30413"/>
    </cofactor>
</comment>
<keyword evidence="11" id="KW-0479">Metal-binding</keyword>
<dbReference type="Pfam" id="PF00970">
    <property type="entry name" value="FAD_binding_6"/>
    <property type="match status" value="1"/>
</dbReference>
<evidence type="ECO:0000256" key="15">
    <source>
        <dbReference type="ARBA" id="ARBA00049155"/>
    </source>
</evidence>
<comment type="subunit">
    <text evidence="6">Homodimer.</text>
</comment>
<comment type="similarity">
    <text evidence="5">Belongs to the nitrate reductase family.</text>
</comment>
<evidence type="ECO:0000256" key="2">
    <source>
        <dbReference type="ARBA" id="ARBA00001971"/>
    </source>
</evidence>
<keyword evidence="10" id="KW-0285">Flavoprotein</keyword>
<dbReference type="Gene3D" id="2.60.40.650">
    <property type="match status" value="1"/>
</dbReference>
<evidence type="ECO:0000256" key="8">
    <source>
        <dbReference type="ARBA" id="ARBA00015499"/>
    </source>
</evidence>
<dbReference type="Pfam" id="PF03404">
    <property type="entry name" value="Mo-co_dimer"/>
    <property type="match status" value="1"/>
</dbReference>
<dbReference type="Gene3D" id="3.90.420.10">
    <property type="entry name" value="Oxidoreductase, molybdopterin-binding domain"/>
    <property type="match status" value="1"/>
</dbReference>
<dbReference type="PANTHER" id="PTHR19372">
    <property type="entry name" value="SULFITE REDUCTASE"/>
    <property type="match status" value="1"/>
</dbReference>
<keyword evidence="13" id="KW-0560">Oxidoreductase</keyword>
<dbReference type="GO" id="GO:0020037">
    <property type="term" value="F:heme binding"/>
    <property type="evidence" value="ECO:0007669"/>
    <property type="project" value="TreeGrafter"/>
</dbReference>
<dbReference type="GO" id="GO:0042128">
    <property type="term" value="P:nitrate assimilation"/>
    <property type="evidence" value="ECO:0007669"/>
    <property type="project" value="UniProtKB-KW"/>
</dbReference>
<feature type="region of interest" description="Disordered" evidence="16">
    <location>
        <begin position="199"/>
        <end position="254"/>
    </location>
</feature>
<dbReference type="SUPFAM" id="SSF81296">
    <property type="entry name" value="E set domains"/>
    <property type="match status" value="1"/>
</dbReference>
<feature type="domain" description="Cytochrome b5 heme-binding" evidence="17">
    <location>
        <begin position="772"/>
        <end position="850"/>
    </location>
</feature>
<comment type="caution">
    <text evidence="19">The sequence shown here is derived from an EMBL/GenBank/DDBJ whole genome shotgun (WGS) entry which is preliminary data.</text>
</comment>
<comment type="function">
    <text evidence="4">Nitrate reductase is a key enzyme involved in the first step of nitrate assimilation in plants, fungi and bacteria.</text>
</comment>
<reference evidence="19" key="1">
    <citation type="submission" date="2020-07" db="EMBL/GenBank/DDBJ databases">
        <title>Draft Genome Sequence of a Deep-Sea Yeast, Naganishia (Cryptococcus) liquefaciens strain N6.</title>
        <authorList>
            <person name="Han Y.W."/>
            <person name="Kajitani R."/>
            <person name="Morimoto H."/>
            <person name="Parhat M."/>
            <person name="Tsubouchi H."/>
            <person name="Bakenova O."/>
            <person name="Ogata M."/>
            <person name="Argunhan B."/>
            <person name="Aoki R."/>
            <person name="Kajiwara S."/>
            <person name="Itoh T."/>
            <person name="Iwasaki H."/>
        </authorList>
    </citation>
    <scope>NUCLEOTIDE SEQUENCE</scope>
    <source>
        <strain evidence="19">N6</strain>
    </source>
</reference>
<comment type="cofactor">
    <cofactor evidence="3">
        <name>FAD</name>
        <dbReference type="ChEBI" id="CHEBI:57692"/>
    </cofactor>
</comment>
<dbReference type="InterPro" id="IPR008333">
    <property type="entry name" value="Cbr1-like_FAD-bd_dom"/>
</dbReference>
<comment type="cofactor">
    <cofactor evidence="1">
        <name>Mo-molybdopterin</name>
        <dbReference type="ChEBI" id="CHEBI:71302"/>
    </cofactor>
</comment>
<comment type="catalytic activity">
    <reaction evidence="15">
        <text>nitrite + NADP(+) + H2O = nitrate + NADPH + H(+)</text>
        <dbReference type="Rhea" id="RHEA:19061"/>
        <dbReference type="ChEBI" id="CHEBI:15377"/>
        <dbReference type="ChEBI" id="CHEBI:15378"/>
        <dbReference type="ChEBI" id="CHEBI:16301"/>
        <dbReference type="ChEBI" id="CHEBI:17632"/>
        <dbReference type="ChEBI" id="CHEBI:57783"/>
        <dbReference type="ChEBI" id="CHEBI:58349"/>
        <dbReference type="EC" id="1.7.1.3"/>
    </reaction>
</comment>
<evidence type="ECO:0000313" key="20">
    <source>
        <dbReference type="Proteomes" id="UP000620104"/>
    </source>
</evidence>
<evidence type="ECO:0000256" key="12">
    <source>
        <dbReference type="ARBA" id="ARBA00022827"/>
    </source>
</evidence>
<dbReference type="Gene3D" id="3.10.120.10">
    <property type="entry name" value="Cytochrome b5-like heme/steroid binding domain"/>
    <property type="match status" value="1"/>
</dbReference>
<protein>
    <recommendedName>
        <fullName evidence="8">Nitrate reductase [NADPH]</fullName>
        <ecNumber evidence="7">1.7.1.3</ecNumber>
    </recommendedName>
</protein>
<dbReference type="Pfam" id="PF00175">
    <property type="entry name" value="NAD_binding_1"/>
    <property type="match status" value="1"/>
</dbReference>
<evidence type="ECO:0000256" key="4">
    <source>
        <dbReference type="ARBA" id="ARBA00003838"/>
    </source>
</evidence>
<evidence type="ECO:0000256" key="14">
    <source>
        <dbReference type="ARBA" id="ARBA00023063"/>
    </source>
</evidence>
<dbReference type="PROSITE" id="PS50255">
    <property type="entry name" value="CYTOCHROME_B5_2"/>
    <property type="match status" value="1"/>
</dbReference>
<dbReference type="Gene3D" id="3.40.50.80">
    <property type="entry name" value="Nucleotide-binding domain of ferredoxin-NADP reductase (FNR) module"/>
    <property type="match status" value="1"/>
</dbReference>
<dbReference type="InterPro" id="IPR001199">
    <property type="entry name" value="Cyt_B5-like_heme/steroid-bd"/>
</dbReference>
<dbReference type="InterPro" id="IPR017927">
    <property type="entry name" value="FAD-bd_FR_type"/>
</dbReference>
<dbReference type="InterPro" id="IPR036374">
    <property type="entry name" value="OxRdtase_Mopterin-bd_sf"/>
</dbReference>
<feature type="compositionally biased region" description="Basic and acidic residues" evidence="16">
    <location>
        <begin position="229"/>
        <end position="245"/>
    </location>
</feature>
<dbReference type="SMART" id="SM01117">
    <property type="entry name" value="Cyt-b5"/>
    <property type="match status" value="1"/>
</dbReference>
<dbReference type="InterPro" id="IPR008335">
    <property type="entry name" value="Mopterin_OxRdtase_euk"/>
</dbReference>
<dbReference type="SUPFAM" id="SSF56524">
    <property type="entry name" value="Oxidoreductase molybdopterin-binding domain"/>
    <property type="match status" value="1"/>
</dbReference>
<evidence type="ECO:0000256" key="6">
    <source>
        <dbReference type="ARBA" id="ARBA00011738"/>
    </source>
</evidence>
<dbReference type="InterPro" id="IPR001433">
    <property type="entry name" value="OxRdtase_FAD/NAD-bd"/>
</dbReference>
<evidence type="ECO:0000259" key="18">
    <source>
        <dbReference type="PROSITE" id="PS51384"/>
    </source>
</evidence>
<dbReference type="Proteomes" id="UP000620104">
    <property type="component" value="Unassembled WGS sequence"/>
</dbReference>
<evidence type="ECO:0000256" key="3">
    <source>
        <dbReference type="ARBA" id="ARBA00001974"/>
    </source>
</evidence>
<dbReference type="PRINTS" id="PR00407">
    <property type="entry name" value="EUMOPTERIN"/>
</dbReference>
<evidence type="ECO:0000256" key="9">
    <source>
        <dbReference type="ARBA" id="ARBA00022505"/>
    </source>
</evidence>
<evidence type="ECO:0000259" key="17">
    <source>
        <dbReference type="PROSITE" id="PS50255"/>
    </source>
</evidence>
<keyword evidence="14" id="KW-0534">Nitrate assimilation</keyword>
<dbReference type="InterPro" id="IPR036400">
    <property type="entry name" value="Cyt_B5-like_heme/steroid_sf"/>
</dbReference>
<keyword evidence="9" id="KW-0500">Molybdenum</keyword>
<evidence type="ECO:0000256" key="16">
    <source>
        <dbReference type="SAM" id="MobiDB-lite"/>
    </source>
</evidence>
<dbReference type="OrthoDB" id="432685at2759"/>
<dbReference type="GO" id="GO:0006790">
    <property type="term" value="P:sulfur compound metabolic process"/>
    <property type="evidence" value="ECO:0007669"/>
    <property type="project" value="TreeGrafter"/>
</dbReference>
<dbReference type="GO" id="GO:0030151">
    <property type="term" value="F:molybdenum ion binding"/>
    <property type="evidence" value="ECO:0007669"/>
    <property type="project" value="InterPro"/>
</dbReference>
<dbReference type="AlphaFoldDB" id="A0A8H3TZ53"/>
<organism evidence="19 20">
    <name type="scientific">Naganishia liquefaciens</name>
    <dbReference type="NCBI Taxonomy" id="104408"/>
    <lineage>
        <taxon>Eukaryota</taxon>
        <taxon>Fungi</taxon>
        <taxon>Dikarya</taxon>
        <taxon>Basidiomycota</taxon>
        <taxon>Agaricomycotina</taxon>
        <taxon>Tremellomycetes</taxon>
        <taxon>Filobasidiales</taxon>
        <taxon>Filobasidiaceae</taxon>
        <taxon>Naganishia</taxon>
    </lineage>
</organism>
<dbReference type="Pfam" id="PF00174">
    <property type="entry name" value="Oxidored_molyb"/>
    <property type="match status" value="1"/>
</dbReference>
<feature type="region of interest" description="Disordered" evidence="16">
    <location>
        <begin position="38"/>
        <end position="98"/>
    </location>
</feature>
<sequence length="1148" mass="128696">MSAPAPPDYSRFDTPVWPKAHTLALRAEYPYATAHDLARESSTLRDQHSPLRASRDNTGRLAGTQGRPDYAHPEDTHQRTSDHGRAAAAAADADDHQQEVGNHVVDILAQRYARDERVSNGNPWSAEERSRVGKLVSAVAHDTADREDAIKQLLDDPKVVLSIREIKELVRDYKLQYPLLHGTARYVLPCTEDEIKNQNWAGKEAPREKAEVNENADANEKAGATGKANGKEVSHAPGDKDKSNKQENGQDAAELSDAEHAFYAKFIQEVDLFRSLQNNPGIPPHRRAGLGGSDVFKCAFTRRRIGDPVERGTVEAARRQSQEEMEIQIDDQFTPDNWIPRSSRLHRLSGKHPLNAEPDFAQLYDAGLITPTKLHYVRNHGAVPRLAWESHTLEIFSDPPGMLDPAELFMDQIVNDYPSIEIPVTIACDGIRRQEVNLVKRSAAFGWSAGGVSTCLWTGVLVRDILLSRNLTAQPPGQRWYLHFEGADEPSEGKYATSIPFAHAIDPNNDVMLAFGINGAPLSPDHGYPLRVIIPTYVGGRQIKWLKKMWISTKENTSHYHIYDNRVLPPFVTDGHSMLAKAFRHHPDTMCMEQNLNSVICRPGHNELIALDGETDGRRGLDRLVKVGGYAYHGAGHGVQRVELSLDGGKTWKYCWRRLPDNPLRHGNKFWTWCFWECEVTLRELVNSHEMIVRAWDVFKNTQPEHITWNLTGMLNNAWYRVRPELETGADGKAYARFKHPVGPGATSDGWMKPSEVEQIKEEASKPDIDDEKQFTLEEIEKHNKEDDAWLIIHNKVYDVTSVLEWHPGGKAAIMNYAGRATVDTTNDYVAIHDGYANEQRDKLLIGRVSDKGIKALKDDEERAARAREKMMEERADFAMNPFRFIPATLIKKKEISKDTRVYTFQLPPNADGSPGKLGLPIGKHVQVAFHAKNGVVLRPYTPIRPILPEEDDGTFDILVKAYFPGASAFKPGGTLSNYLDVMGEGEDIDIKGPTGEITYLGNGDFTVNDDKFHFDKLNLVAGGTGLTPHLQLIKKILCTPGDNTQISLIDSNHSFGDILMYEELVQFAKDNRNQLKLWFALSSKPDDREWSYSVGHLDQKMMEDHFYLPEGDKVGTFLCGPPGLIAHGAVPGLKEMGFEDGKTMFGF</sequence>
<evidence type="ECO:0000256" key="11">
    <source>
        <dbReference type="ARBA" id="ARBA00022723"/>
    </source>
</evidence>
<evidence type="ECO:0000256" key="1">
    <source>
        <dbReference type="ARBA" id="ARBA00001924"/>
    </source>
</evidence>
<dbReference type="EMBL" id="BLZA01000049">
    <property type="protein sequence ID" value="GHJ89885.1"/>
    <property type="molecule type" value="Genomic_DNA"/>
</dbReference>
<dbReference type="InterPro" id="IPR000572">
    <property type="entry name" value="OxRdtase_Mopterin-bd_dom"/>
</dbReference>
<dbReference type="SUPFAM" id="SSF55856">
    <property type="entry name" value="Cytochrome b5-like heme/steroid binding domain"/>
    <property type="match status" value="1"/>
</dbReference>
<evidence type="ECO:0000313" key="19">
    <source>
        <dbReference type="EMBL" id="GHJ89885.1"/>
    </source>
</evidence>
<name>A0A8H3TZ53_9TREE</name>
<feature type="compositionally biased region" description="Basic and acidic residues" evidence="16">
    <location>
        <begin position="69"/>
        <end position="85"/>
    </location>
</feature>
<feature type="compositionally biased region" description="Basic and acidic residues" evidence="16">
    <location>
        <begin position="38"/>
        <end position="58"/>
    </location>
</feature>
<proteinExistence type="inferred from homology"/>
<dbReference type="SUPFAM" id="SSF63380">
    <property type="entry name" value="Riboflavin synthase domain-like"/>
    <property type="match status" value="1"/>
</dbReference>
<evidence type="ECO:0000256" key="13">
    <source>
        <dbReference type="ARBA" id="ARBA00023002"/>
    </source>
</evidence>
<dbReference type="InterPro" id="IPR017938">
    <property type="entry name" value="Riboflavin_synthase-like_b-brl"/>
</dbReference>
<dbReference type="GO" id="GO:0043546">
    <property type="term" value="F:molybdopterin cofactor binding"/>
    <property type="evidence" value="ECO:0007669"/>
    <property type="project" value="TreeGrafter"/>
</dbReference>